<dbReference type="Proteomes" id="UP001162992">
    <property type="component" value="Chromosome 9"/>
</dbReference>
<evidence type="ECO:0000313" key="2">
    <source>
        <dbReference type="Proteomes" id="UP001162992"/>
    </source>
</evidence>
<dbReference type="EMBL" id="CM055100">
    <property type="protein sequence ID" value="KAJ7542738.1"/>
    <property type="molecule type" value="Genomic_DNA"/>
</dbReference>
<evidence type="ECO:0000313" key="1">
    <source>
        <dbReference type="EMBL" id="KAJ7542738.1"/>
    </source>
</evidence>
<sequence>MTTIYESTEGRMDGDEIERHCVQTVNLIVELRDESCKSKVKTALSKLKGVKKVDVNIETQMVTVTGYITADDALKKVAKTGKNVELWTPNNASVDRFGSTSSQLPLTIVELKVGLHCEGCKEKIVKALANIDDVKQIDVNIHEQKVTVTGHVDPNRVLKKVTKTGKRVEFWPSGLASSTNAM</sequence>
<keyword evidence="2" id="KW-1185">Reference proteome</keyword>
<reference evidence="2" key="1">
    <citation type="journal article" date="2024" name="Proc. Natl. Acad. Sci. U.S.A.">
        <title>Extraordinary preservation of gene collinearity over three hundred million years revealed in homosporous lycophytes.</title>
        <authorList>
            <person name="Li C."/>
            <person name="Wickell D."/>
            <person name="Kuo L.Y."/>
            <person name="Chen X."/>
            <person name="Nie B."/>
            <person name="Liao X."/>
            <person name="Peng D."/>
            <person name="Ji J."/>
            <person name="Jenkins J."/>
            <person name="Williams M."/>
            <person name="Shu S."/>
            <person name="Plott C."/>
            <person name="Barry K."/>
            <person name="Rajasekar S."/>
            <person name="Grimwood J."/>
            <person name="Han X."/>
            <person name="Sun S."/>
            <person name="Hou Z."/>
            <person name="He W."/>
            <person name="Dai G."/>
            <person name="Sun C."/>
            <person name="Schmutz J."/>
            <person name="Leebens-Mack J.H."/>
            <person name="Li F.W."/>
            <person name="Wang L."/>
        </authorList>
    </citation>
    <scope>NUCLEOTIDE SEQUENCE [LARGE SCALE GENOMIC DNA]</scope>
    <source>
        <strain evidence="2">cv. PW_Plant_1</strain>
    </source>
</reference>
<organism evidence="1 2">
    <name type="scientific">Diphasiastrum complanatum</name>
    <name type="common">Issler's clubmoss</name>
    <name type="synonym">Lycopodium complanatum</name>
    <dbReference type="NCBI Taxonomy" id="34168"/>
    <lineage>
        <taxon>Eukaryota</taxon>
        <taxon>Viridiplantae</taxon>
        <taxon>Streptophyta</taxon>
        <taxon>Embryophyta</taxon>
        <taxon>Tracheophyta</taxon>
        <taxon>Lycopodiopsida</taxon>
        <taxon>Lycopodiales</taxon>
        <taxon>Lycopodiaceae</taxon>
        <taxon>Lycopodioideae</taxon>
        <taxon>Diphasiastrum</taxon>
    </lineage>
</organism>
<gene>
    <name evidence="1" type="ORF">O6H91_09G009300</name>
</gene>
<protein>
    <submittedName>
        <fullName evidence="1">Uncharacterized protein</fullName>
    </submittedName>
</protein>
<accession>A0ACC2CLC3</accession>
<comment type="caution">
    <text evidence="1">The sequence shown here is derived from an EMBL/GenBank/DDBJ whole genome shotgun (WGS) entry which is preliminary data.</text>
</comment>
<name>A0ACC2CLC3_DIPCM</name>
<proteinExistence type="predicted"/>